<dbReference type="GO" id="GO:0046872">
    <property type="term" value="F:metal ion binding"/>
    <property type="evidence" value="ECO:0007669"/>
    <property type="project" value="UniProtKB-KW"/>
</dbReference>
<dbReference type="InterPro" id="IPR002933">
    <property type="entry name" value="Peptidase_M20"/>
</dbReference>
<dbReference type="SUPFAM" id="SSF53187">
    <property type="entry name" value="Zn-dependent exopeptidases"/>
    <property type="match status" value="1"/>
</dbReference>
<dbReference type="GO" id="GO:0006508">
    <property type="term" value="P:proteolysis"/>
    <property type="evidence" value="ECO:0007669"/>
    <property type="project" value="UniProtKB-KW"/>
</dbReference>
<dbReference type="Gene3D" id="3.30.70.360">
    <property type="match status" value="1"/>
</dbReference>
<dbReference type="PROSITE" id="PS51257">
    <property type="entry name" value="PROKAR_LIPOPROTEIN"/>
    <property type="match status" value="1"/>
</dbReference>
<keyword evidence="4" id="KW-0732">Signal</keyword>
<proteinExistence type="predicted"/>
<dbReference type="PANTHER" id="PTHR43270:SF4">
    <property type="entry name" value="CARNOSINE DIPEPTIDASE 2, ISOFORM A"/>
    <property type="match status" value="1"/>
</dbReference>
<evidence type="ECO:0000256" key="1">
    <source>
        <dbReference type="ARBA" id="ARBA00022670"/>
    </source>
</evidence>
<feature type="chain" id="PRO_5037914812" evidence="4">
    <location>
        <begin position="19"/>
        <end position="531"/>
    </location>
</feature>
<dbReference type="GO" id="GO:0008233">
    <property type="term" value="F:peptidase activity"/>
    <property type="evidence" value="ECO:0007669"/>
    <property type="project" value="UniProtKB-KW"/>
</dbReference>
<gene>
    <name evidence="6" type="ORF">HQ497_13615</name>
</gene>
<feature type="signal peptide" evidence="4">
    <location>
        <begin position="1"/>
        <end position="18"/>
    </location>
</feature>
<dbReference type="InterPro" id="IPR011650">
    <property type="entry name" value="Peptidase_M20_dimer"/>
</dbReference>
<dbReference type="AlphaFoldDB" id="A0A972VY25"/>
<evidence type="ECO:0000256" key="2">
    <source>
        <dbReference type="ARBA" id="ARBA00022723"/>
    </source>
</evidence>
<evidence type="ECO:0000256" key="3">
    <source>
        <dbReference type="ARBA" id="ARBA00022801"/>
    </source>
</evidence>
<dbReference type="PANTHER" id="PTHR43270">
    <property type="entry name" value="BETA-ALA-HIS DIPEPTIDASE"/>
    <property type="match status" value="1"/>
</dbReference>
<dbReference type="Pfam" id="PF07687">
    <property type="entry name" value="M20_dimer"/>
    <property type="match status" value="1"/>
</dbReference>
<sequence length="531" mass="57215">MKTHNFFPLIALSLCLLAACDGGKHSAERLDNSTTAPAIQRPVFTIDTDKAFDPSAVPAYTGDHQTIYAHIDSALPAHIGALQRWLRQPSISAQNQGIQAMAEMVRDDLADIGFQETALIPTDGHPGVWGYFDAGAEKTLLVYMMYDVQPVNPDDWDSPPFEANIIDHEYGKVIMARGAVNQKGPERAFLNALESIIAVTGTLPVNLMIAAEGEEELGSPHYPQIVDAYEARMRQADGVLFPMAVQRPDGNASMLLGVKGIVYFELESRGGAWGGPQTAEIHGSYKAIVDSPTLRLIQAIASLTTADGNTILVPGYYDGIRPPTTEEQELINGAAAQYDETRIQASLGVARWIDDIHGRDAIVESLYQPSLNVDGLWSGYTGEGTKTILPHIATAKMDSRLPVGIDPDEALTKIRSHLDAGGFQDITIRKLSGYPAAQTSVAAPLVQATISVYNKYTQGLAIQPRIPGSAPFYQFTDRLGLPLVPAGLGYGNGAHAPNEFFLVEPTPGSAVKGLADIEKAYVDMIYAASEQ</sequence>
<dbReference type="Pfam" id="PF01546">
    <property type="entry name" value="Peptidase_M20"/>
    <property type="match status" value="1"/>
</dbReference>
<keyword evidence="3" id="KW-0378">Hydrolase</keyword>
<feature type="domain" description="Peptidase M20 dimerisation" evidence="5">
    <location>
        <begin position="280"/>
        <end position="420"/>
    </location>
</feature>
<reference evidence="6" key="1">
    <citation type="submission" date="2020-05" db="EMBL/GenBank/DDBJ databases">
        <title>Sulfur intermediates as new biogeochemical hubs in an aquatic model microbial ecosystem.</title>
        <authorList>
            <person name="Vigneron A."/>
        </authorList>
    </citation>
    <scope>NUCLEOTIDE SEQUENCE</scope>
    <source>
        <strain evidence="6">Bin.250</strain>
    </source>
</reference>
<evidence type="ECO:0000313" key="6">
    <source>
        <dbReference type="EMBL" id="NQV66394.1"/>
    </source>
</evidence>
<name>A0A972VY25_9GAMM</name>
<organism evidence="6 7">
    <name type="scientific">SAR86 cluster bacterium</name>
    <dbReference type="NCBI Taxonomy" id="2030880"/>
    <lineage>
        <taxon>Bacteria</taxon>
        <taxon>Pseudomonadati</taxon>
        <taxon>Pseudomonadota</taxon>
        <taxon>Gammaproteobacteria</taxon>
        <taxon>SAR86 cluster</taxon>
    </lineage>
</organism>
<evidence type="ECO:0000256" key="4">
    <source>
        <dbReference type="SAM" id="SignalP"/>
    </source>
</evidence>
<dbReference type="Proteomes" id="UP000754644">
    <property type="component" value="Unassembled WGS sequence"/>
</dbReference>
<comment type="caution">
    <text evidence="6">The sequence shown here is derived from an EMBL/GenBank/DDBJ whole genome shotgun (WGS) entry which is preliminary data.</text>
</comment>
<keyword evidence="2" id="KW-0479">Metal-binding</keyword>
<dbReference type="EMBL" id="JABMOJ010000512">
    <property type="protein sequence ID" value="NQV66394.1"/>
    <property type="molecule type" value="Genomic_DNA"/>
</dbReference>
<protein>
    <submittedName>
        <fullName evidence="6">M20/M25/M40 family metallo-hydrolase</fullName>
    </submittedName>
</protein>
<evidence type="ECO:0000313" key="7">
    <source>
        <dbReference type="Proteomes" id="UP000754644"/>
    </source>
</evidence>
<keyword evidence="1" id="KW-0645">Protease</keyword>
<accession>A0A972VY25</accession>
<dbReference type="InterPro" id="IPR051458">
    <property type="entry name" value="Cyt/Met_Dipeptidase"/>
</dbReference>
<dbReference type="Gene3D" id="3.40.630.10">
    <property type="entry name" value="Zn peptidases"/>
    <property type="match status" value="1"/>
</dbReference>
<evidence type="ECO:0000259" key="5">
    <source>
        <dbReference type="Pfam" id="PF07687"/>
    </source>
</evidence>